<dbReference type="GO" id="GO:0003700">
    <property type="term" value="F:DNA-binding transcription factor activity"/>
    <property type="evidence" value="ECO:0007669"/>
    <property type="project" value="TreeGrafter"/>
</dbReference>
<dbReference type="STRING" id="1196353.SAMN05444921_12662"/>
<dbReference type="InterPro" id="IPR050109">
    <property type="entry name" value="HTH-type_TetR-like_transc_reg"/>
</dbReference>
<reference evidence="7" key="1">
    <citation type="submission" date="2016-10" db="EMBL/GenBank/DDBJ databases">
        <authorList>
            <person name="Varghese N."/>
            <person name="Submissions S."/>
        </authorList>
    </citation>
    <scope>NUCLEOTIDE SEQUENCE [LARGE SCALE GENOMIC DNA]</scope>
    <source>
        <strain evidence="7">CGMCC 4.7042</strain>
    </source>
</reference>
<dbReference type="OrthoDB" id="9796019at2"/>
<dbReference type="PANTHER" id="PTHR30055:SF148">
    <property type="entry name" value="TETR-FAMILY TRANSCRIPTIONAL REGULATOR"/>
    <property type="match status" value="1"/>
</dbReference>
<organism evidence="6 7">
    <name type="scientific">Streptomyces wuyuanensis</name>
    <dbReference type="NCBI Taxonomy" id="1196353"/>
    <lineage>
        <taxon>Bacteria</taxon>
        <taxon>Bacillati</taxon>
        <taxon>Actinomycetota</taxon>
        <taxon>Actinomycetes</taxon>
        <taxon>Kitasatosporales</taxon>
        <taxon>Streptomycetaceae</taxon>
        <taxon>Streptomyces</taxon>
    </lineage>
</organism>
<dbReference type="AlphaFoldDB" id="A0A1H0B5C0"/>
<evidence type="ECO:0000256" key="2">
    <source>
        <dbReference type="ARBA" id="ARBA00023125"/>
    </source>
</evidence>
<dbReference type="Pfam" id="PF16859">
    <property type="entry name" value="TetR_C_11"/>
    <property type="match status" value="1"/>
</dbReference>
<dbReference type="PRINTS" id="PR00455">
    <property type="entry name" value="HTHTETR"/>
</dbReference>
<dbReference type="Gene3D" id="1.10.357.10">
    <property type="entry name" value="Tetracycline Repressor, domain 2"/>
    <property type="match status" value="1"/>
</dbReference>
<dbReference type="EMBL" id="FNHI01000026">
    <property type="protein sequence ID" value="SDN40829.1"/>
    <property type="molecule type" value="Genomic_DNA"/>
</dbReference>
<dbReference type="InterPro" id="IPR009057">
    <property type="entry name" value="Homeodomain-like_sf"/>
</dbReference>
<dbReference type="Gene3D" id="1.10.10.60">
    <property type="entry name" value="Homeodomain-like"/>
    <property type="match status" value="1"/>
</dbReference>
<name>A0A1H0B5C0_9ACTN</name>
<dbReference type="PANTHER" id="PTHR30055">
    <property type="entry name" value="HTH-TYPE TRANSCRIPTIONAL REGULATOR RUTR"/>
    <property type="match status" value="1"/>
</dbReference>
<dbReference type="InterPro" id="IPR011075">
    <property type="entry name" value="TetR_C"/>
</dbReference>
<evidence type="ECO:0000259" key="5">
    <source>
        <dbReference type="PROSITE" id="PS50977"/>
    </source>
</evidence>
<gene>
    <name evidence="6" type="ORF">SAMN05444921_12662</name>
</gene>
<keyword evidence="1" id="KW-0805">Transcription regulation</keyword>
<evidence type="ECO:0000256" key="3">
    <source>
        <dbReference type="ARBA" id="ARBA00023163"/>
    </source>
</evidence>
<protein>
    <submittedName>
        <fullName evidence="6">DNA-binding transcriptional regulator, AcrR family</fullName>
    </submittedName>
</protein>
<dbReference type="Pfam" id="PF00440">
    <property type="entry name" value="TetR_N"/>
    <property type="match status" value="1"/>
</dbReference>
<evidence type="ECO:0000313" key="7">
    <source>
        <dbReference type="Proteomes" id="UP000199063"/>
    </source>
</evidence>
<dbReference type="GO" id="GO:0000976">
    <property type="term" value="F:transcription cis-regulatory region binding"/>
    <property type="evidence" value="ECO:0007669"/>
    <property type="project" value="TreeGrafter"/>
</dbReference>
<sequence length="200" mass="21423">MAGTQSRGAERGPGRPREERVTGAVLNAVVDLVTEQGIGAVTMDAVAARAGVSKPAIYRRWPTKQDLIIAAAETRIGVLSVPDLGDFRAELRLILTTRLEAYRLPGSDRLIAGLIGAAAETGAVRGQYVEYTERITSETRRILERGIARGEVRPDTDVRAAATLVAAPLLFRLIVEQELPDAALVDTLVDLVSRAVRSAA</sequence>
<dbReference type="PROSITE" id="PS50977">
    <property type="entry name" value="HTH_TETR_2"/>
    <property type="match status" value="1"/>
</dbReference>
<accession>A0A1H0B5C0</accession>
<dbReference type="RefSeq" id="WP_093660672.1">
    <property type="nucleotide sequence ID" value="NZ_FNHI01000026.1"/>
</dbReference>
<dbReference type="SUPFAM" id="SSF46689">
    <property type="entry name" value="Homeodomain-like"/>
    <property type="match status" value="1"/>
</dbReference>
<keyword evidence="3" id="KW-0804">Transcription</keyword>
<dbReference type="Proteomes" id="UP000199063">
    <property type="component" value="Unassembled WGS sequence"/>
</dbReference>
<dbReference type="SUPFAM" id="SSF48498">
    <property type="entry name" value="Tetracyclin repressor-like, C-terminal domain"/>
    <property type="match status" value="1"/>
</dbReference>
<feature type="domain" description="HTH tetR-type" evidence="5">
    <location>
        <begin position="19"/>
        <end position="79"/>
    </location>
</feature>
<dbReference type="InterPro" id="IPR023772">
    <property type="entry name" value="DNA-bd_HTH_TetR-type_CS"/>
</dbReference>
<dbReference type="GeneID" id="40833358"/>
<keyword evidence="2 4" id="KW-0238">DNA-binding</keyword>
<evidence type="ECO:0000256" key="1">
    <source>
        <dbReference type="ARBA" id="ARBA00023015"/>
    </source>
</evidence>
<evidence type="ECO:0000256" key="4">
    <source>
        <dbReference type="PROSITE-ProRule" id="PRU00335"/>
    </source>
</evidence>
<feature type="DNA-binding region" description="H-T-H motif" evidence="4">
    <location>
        <begin position="42"/>
        <end position="61"/>
    </location>
</feature>
<dbReference type="InterPro" id="IPR036271">
    <property type="entry name" value="Tet_transcr_reg_TetR-rel_C_sf"/>
</dbReference>
<dbReference type="InterPro" id="IPR001647">
    <property type="entry name" value="HTH_TetR"/>
</dbReference>
<evidence type="ECO:0000313" key="6">
    <source>
        <dbReference type="EMBL" id="SDN40829.1"/>
    </source>
</evidence>
<dbReference type="PROSITE" id="PS01081">
    <property type="entry name" value="HTH_TETR_1"/>
    <property type="match status" value="1"/>
</dbReference>
<proteinExistence type="predicted"/>
<keyword evidence="7" id="KW-1185">Reference proteome</keyword>